<proteinExistence type="predicted"/>
<organism evidence="4 5">
    <name type="scientific">Salinimonas marina</name>
    <dbReference type="NCBI Taxonomy" id="2785918"/>
    <lineage>
        <taxon>Bacteria</taxon>
        <taxon>Pseudomonadati</taxon>
        <taxon>Pseudomonadota</taxon>
        <taxon>Gammaproteobacteria</taxon>
        <taxon>Alteromonadales</taxon>
        <taxon>Alteromonadaceae</taxon>
        <taxon>Alteromonas/Salinimonas group</taxon>
        <taxon>Salinimonas</taxon>
    </lineage>
</organism>
<accession>A0A7S9DYM1</accession>
<protein>
    <submittedName>
        <fullName evidence="4">Outer membrane beta-barrel protein</fullName>
    </submittedName>
</protein>
<evidence type="ECO:0000256" key="1">
    <source>
        <dbReference type="ARBA" id="ARBA00022729"/>
    </source>
</evidence>
<feature type="chain" id="PRO_5032896337" evidence="2">
    <location>
        <begin position="21"/>
        <end position="184"/>
    </location>
</feature>
<evidence type="ECO:0000256" key="2">
    <source>
        <dbReference type="SAM" id="SignalP"/>
    </source>
</evidence>
<feature type="signal peptide" evidence="2">
    <location>
        <begin position="1"/>
        <end position="20"/>
    </location>
</feature>
<dbReference type="KEGG" id="smaa:IT774_04035"/>
<feature type="domain" description="Outer membrane protein beta-barrel" evidence="3">
    <location>
        <begin position="8"/>
        <end position="183"/>
    </location>
</feature>
<evidence type="ECO:0000259" key="3">
    <source>
        <dbReference type="Pfam" id="PF13505"/>
    </source>
</evidence>
<dbReference type="Gene3D" id="2.40.160.20">
    <property type="match status" value="1"/>
</dbReference>
<dbReference type="InterPro" id="IPR027385">
    <property type="entry name" value="Beta-barrel_OMP"/>
</dbReference>
<reference evidence="4 5" key="1">
    <citation type="submission" date="2020-11" db="EMBL/GenBank/DDBJ databases">
        <title>Complete genome sequence for Salinimonas sp. strain G2-b.</title>
        <authorList>
            <person name="Park S.-J."/>
        </authorList>
    </citation>
    <scope>NUCLEOTIDE SEQUENCE [LARGE SCALE GENOMIC DNA]</scope>
    <source>
        <strain evidence="4 5">G2-b</strain>
    </source>
</reference>
<dbReference type="RefSeq" id="WP_195811445.1">
    <property type="nucleotide sequence ID" value="NZ_CP064795.1"/>
</dbReference>
<dbReference type="EMBL" id="CP064795">
    <property type="protein sequence ID" value="QPG06369.1"/>
    <property type="molecule type" value="Genomic_DNA"/>
</dbReference>
<dbReference type="InterPro" id="IPR011250">
    <property type="entry name" value="OMP/PagP_B-barrel"/>
</dbReference>
<keyword evidence="1 2" id="KW-0732">Signal</keyword>
<dbReference type="AlphaFoldDB" id="A0A7S9DYM1"/>
<sequence length="184" mass="19990">MKQLWTGVLAAACLCPGAQATEKMYGVIGAGYNDAEFIESDASGAAYYVGLGHQFAPQWYVEGGFKRLFDDIDDDAGAKADALYLALLGKASGREGELYYKLGVMRADVSGGYTVAGEVSGCDYGQVSFGQCRYDEGVFAGLVGFGFDYYLGLNTMLRFEYEHIRGEHDLSVNTATLGFRYNFN</sequence>
<dbReference type="SUPFAM" id="SSF56925">
    <property type="entry name" value="OMPA-like"/>
    <property type="match status" value="1"/>
</dbReference>
<keyword evidence="5" id="KW-1185">Reference proteome</keyword>
<name>A0A7S9DYM1_9ALTE</name>
<dbReference type="Proteomes" id="UP000595095">
    <property type="component" value="Chromosome"/>
</dbReference>
<gene>
    <name evidence="4" type="ORF">IT774_04035</name>
</gene>
<evidence type="ECO:0000313" key="5">
    <source>
        <dbReference type="Proteomes" id="UP000595095"/>
    </source>
</evidence>
<dbReference type="Pfam" id="PF13505">
    <property type="entry name" value="OMP_b-brl"/>
    <property type="match status" value="1"/>
</dbReference>
<evidence type="ECO:0000313" key="4">
    <source>
        <dbReference type="EMBL" id="QPG06369.1"/>
    </source>
</evidence>